<gene>
    <name evidence="3" type="ORF">PYCCODRAFT_1432736</name>
</gene>
<protein>
    <submittedName>
        <fullName evidence="3">Uncharacterized protein</fullName>
    </submittedName>
</protein>
<evidence type="ECO:0000259" key="2">
    <source>
        <dbReference type="Pfam" id="PF26640"/>
    </source>
</evidence>
<evidence type="ECO:0000259" key="1">
    <source>
        <dbReference type="Pfam" id="PF06985"/>
    </source>
</evidence>
<dbReference type="AlphaFoldDB" id="A0A1Y2IWE3"/>
<dbReference type="OrthoDB" id="2732058at2759"/>
<dbReference type="EMBL" id="KZ084094">
    <property type="protein sequence ID" value="OSD04993.1"/>
    <property type="molecule type" value="Genomic_DNA"/>
</dbReference>
<dbReference type="Proteomes" id="UP000193067">
    <property type="component" value="Unassembled WGS sequence"/>
</dbReference>
<evidence type="ECO:0000313" key="4">
    <source>
        <dbReference type="Proteomes" id="UP000193067"/>
    </source>
</evidence>
<dbReference type="Pfam" id="PF06985">
    <property type="entry name" value="HET"/>
    <property type="match status" value="1"/>
</dbReference>
<dbReference type="PANTHER" id="PTHR10622:SF10">
    <property type="entry name" value="HET DOMAIN-CONTAINING PROTEIN"/>
    <property type="match status" value="1"/>
</dbReference>
<dbReference type="InterPro" id="IPR058525">
    <property type="entry name" value="DUF8212"/>
</dbReference>
<organism evidence="3 4">
    <name type="scientific">Trametes coccinea (strain BRFM310)</name>
    <name type="common">Pycnoporus coccineus</name>
    <dbReference type="NCBI Taxonomy" id="1353009"/>
    <lineage>
        <taxon>Eukaryota</taxon>
        <taxon>Fungi</taxon>
        <taxon>Dikarya</taxon>
        <taxon>Basidiomycota</taxon>
        <taxon>Agaricomycotina</taxon>
        <taxon>Agaricomycetes</taxon>
        <taxon>Polyporales</taxon>
        <taxon>Polyporaceae</taxon>
        <taxon>Trametes</taxon>
    </lineage>
</organism>
<dbReference type="STRING" id="1353009.A0A1Y2IWE3"/>
<sequence length="673" mass="77181">MRLLDTRTGQFRWISDPREARYAILSHTWRRAGEQSYHDILTLQASIKQPKTRQSPLELALSDPGRYLADTCFETAPKSIFEHPHLSDKIRNACTVALEDSYELLWLDHCCIDKTSSAELTEAVNSMYEWYRRADVCYVYLEDVDDDDDIEAPDSQFRQARWHRRGWTLQELIAPRSIVFLSRGWCPLGMKSNLAGLLEEVTGVNYEILTHRASLNTISVARRMWWASRRVTTRVEDEAYSLMGIFGVHMAPIYGEGRHAFIRLQEEILRNIPDQSIFAWGRMFPPPRPRSCAPVLHLRSQSPHAMDDDSVPWTQSHSLLARSPRDFEEATSCVTPVLHKRFRTRIDVPEDLPLPEYAVTSYGVRTQLPLIPARILLPRRSSNPNIKLMAADPAWSLLCDCDSNFKHVYLAVLRCQDETGNLLALPLCLPTYSLKEGTEQVFLVGTRIDACTTCSRPYRLWSLSPQKLTRVREYIFVADLRIRRSPLRVFPIPEPRFTPKRMKITEVTVNSRCLTALAAQGFRLVQSQRSDNPIYRIHTFTFLRVTQNEGTERLIVRVVQAMQRNADDFEFRVSYQVSSLGYEEVLERDSPTLPMGFVDMHCVNRWPGGHTIPIPGGMAWSVFALEGDDGLTKTLRLTLRALDHLPRLQLAVVLSKPESAEETPHQICFLEGS</sequence>
<accession>A0A1Y2IWE3</accession>
<name>A0A1Y2IWE3_TRAC3</name>
<proteinExistence type="predicted"/>
<dbReference type="Pfam" id="PF26640">
    <property type="entry name" value="DUF8212"/>
    <property type="match status" value="1"/>
</dbReference>
<keyword evidence="4" id="KW-1185">Reference proteome</keyword>
<feature type="domain" description="DUF8212" evidence="2">
    <location>
        <begin position="259"/>
        <end position="475"/>
    </location>
</feature>
<feature type="domain" description="Heterokaryon incompatibility" evidence="1">
    <location>
        <begin position="22"/>
        <end position="148"/>
    </location>
</feature>
<reference evidence="3 4" key="1">
    <citation type="journal article" date="2015" name="Biotechnol. Biofuels">
        <title>Enhanced degradation of softwood versus hardwood by the white-rot fungus Pycnoporus coccineus.</title>
        <authorList>
            <person name="Couturier M."/>
            <person name="Navarro D."/>
            <person name="Chevret D."/>
            <person name="Henrissat B."/>
            <person name="Piumi F."/>
            <person name="Ruiz-Duenas F.J."/>
            <person name="Martinez A.T."/>
            <person name="Grigoriev I.V."/>
            <person name="Riley R."/>
            <person name="Lipzen A."/>
            <person name="Berrin J.G."/>
            <person name="Master E.R."/>
            <person name="Rosso M.N."/>
        </authorList>
    </citation>
    <scope>NUCLEOTIDE SEQUENCE [LARGE SCALE GENOMIC DNA]</scope>
    <source>
        <strain evidence="3 4">BRFM310</strain>
    </source>
</reference>
<dbReference type="PANTHER" id="PTHR10622">
    <property type="entry name" value="HET DOMAIN-CONTAINING PROTEIN"/>
    <property type="match status" value="1"/>
</dbReference>
<evidence type="ECO:0000313" key="3">
    <source>
        <dbReference type="EMBL" id="OSD04993.1"/>
    </source>
</evidence>
<dbReference type="InterPro" id="IPR010730">
    <property type="entry name" value="HET"/>
</dbReference>